<sequence>MPFHGRRILFEPENLVRASVDGFHLPSQKNIGVAATVGVRFCCIMLNPIALIIGTVLKTAFHVIRFVLYNATLLGLDFMGWFIGWMVRNVPAFWIIVALLLLVVVGRILRRWGFRSF</sequence>
<evidence type="ECO:0000256" key="1">
    <source>
        <dbReference type="SAM" id="Phobius"/>
    </source>
</evidence>
<evidence type="ECO:0000313" key="3">
    <source>
        <dbReference type="Proteomes" id="UP000327157"/>
    </source>
</evidence>
<keyword evidence="3" id="KW-1185">Reference proteome</keyword>
<keyword evidence="1" id="KW-1133">Transmembrane helix</keyword>
<gene>
    <name evidence="2" type="ORF">D8674_027671</name>
</gene>
<reference evidence="3" key="2">
    <citation type="submission" date="2019-10" db="EMBL/GenBank/DDBJ databases">
        <title>A de novo genome assembly of a pear dwarfing rootstock.</title>
        <authorList>
            <person name="Wang F."/>
            <person name="Wang J."/>
            <person name="Li S."/>
            <person name="Zhang Y."/>
            <person name="Fang M."/>
            <person name="Ma L."/>
            <person name="Zhao Y."/>
            <person name="Jiang S."/>
        </authorList>
    </citation>
    <scope>NUCLEOTIDE SEQUENCE [LARGE SCALE GENOMIC DNA]</scope>
</reference>
<protein>
    <submittedName>
        <fullName evidence="2">Uncharacterized protein</fullName>
    </submittedName>
</protein>
<comment type="caution">
    <text evidence="2">The sequence shown here is derived from an EMBL/GenBank/DDBJ whole genome shotgun (WGS) entry which is preliminary data.</text>
</comment>
<reference evidence="2 3" key="1">
    <citation type="submission" date="2019-09" db="EMBL/GenBank/DDBJ databases">
        <authorList>
            <person name="Ou C."/>
        </authorList>
    </citation>
    <scope>NUCLEOTIDE SEQUENCE [LARGE SCALE GENOMIC DNA]</scope>
    <source>
        <strain evidence="2">S2</strain>
        <tissue evidence="2">Leaf</tissue>
    </source>
</reference>
<proteinExistence type="predicted"/>
<name>A0A5N5ICW9_9ROSA</name>
<feature type="transmembrane region" description="Helical" evidence="1">
    <location>
        <begin position="92"/>
        <end position="109"/>
    </location>
</feature>
<dbReference type="Proteomes" id="UP000327157">
    <property type="component" value="Chromosome 5"/>
</dbReference>
<keyword evidence="1" id="KW-0472">Membrane</keyword>
<feature type="transmembrane region" description="Helical" evidence="1">
    <location>
        <begin position="31"/>
        <end position="54"/>
    </location>
</feature>
<evidence type="ECO:0000313" key="2">
    <source>
        <dbReference type="EMBL" id="KAB2637137.1"/>
    </source>
</evidence>
<dbReference type="AlphaFoldDB" id="A0A5N5ICW9"/>
<reference evidence="2 3" key="3">
    <citation type="submission" date="2019-11" db="EMBL/GenBank/DDBJ databases">
        <title>A de novo genome assembly of a pear dwarfing rootstock.</title>
        <authorList>
            <person name="Wang F."/>
            <person name="Wang J."/>
            <person name="Li S."/>
            <person name="Zhang Y."/>
            <person name="Fang M."/>
            <person name="Ma L."/>
            <person name="Zhao Y."/>
            <person name="Jiang S."/>
        </authorList>
    </citation>
    <scope>NUCLEOTIDE SEQUENCE [LARGE SCALE GENOMIC DNA]</scope>
    <source>
        <strain evidence="2">S2</strain>
        <tissue evidence="2">Leaf</tissue>
    </source>
</reference>
<accession>A0A5N5ICW9</accession>
<keyword evidence="1" id="KW-0812">Transmembrane</keyword>
<dbReference type="EMBL" id="SMOL01000004">
    <property type="protein sequence ID" value="KAB2637137.1"/>
    <property type="molecule type" value="Genomic_DNA"/>
</dbReference>
<organism evidence="2 3">
    <name type="scientific">Pyrus ussuriensis x Pyrus communis</name>
    <dbReference type="NCBI Taxonomy" id="2448454"/>
    <lineage>
        <taxon>Eukaryota</taxon>
        <taxon>Viridiplantae</taxon>
        <taxon>Streptophyta</taxon>
        <taxon>Embryophyta</taxon>
        <taxon>Tracheophyta</taxon>
        <taxon>Spermatophyta</taxon>
        <taxon>Magnoliopsida</taxon>
        <taxon>eudicotyledons</taxon>
        <taxon>Gunneridae</taxon>
        <taxon>Pentapetalae</taxon>
        <taxon>rosids</taxon>
        <taxon>fabids</taxon>
        <taxon>Rosales</taxon>
        <taxon>Rosaceae</taxon>
        <taxon>Amygdaloideae</taxon>
        <taxon>Maleae</taxon>
        <taxon>Pyrus</taxon>
    </lineage>
</organism>
<feature type="transmembrane region" description="Helical" evidence="1">
    <location>
        <begin position="66"/>
        <end position="86"/>
    </location>
</feature>